<dbReference type="GO" id="GO:0015513">
    <property type="term" value="F:high-affinity secondary active nitrite transmembrane transporter activity"/>
    <property type="evidence" value="ECO:0007669"/>
    <property type="project" value="TreeGrafter"/>
</dbReference>
<evidence type="ECO:0000256" key="1">
    <source>
        <dbReference type="ARBA" id="ARBA00004141"/>
    </source>
</evidence>
<evidence type="ECO:0000256" key="7">
    <source>
        <dbReference type="SAM" id="MobiDB-lite"/>
    </source>
</evidence>
<dbReference type="STRING" id="1043004.A0A074WAP6"/>
<dbReference type="GO" id="GO:0005886">
    <property type="term" value="C:plasma membrane"/>
    <property type="evidence" value="ECO:0007669"/>
    <property type="project" value="TreeGrafter"/>
</dbReference>
<feature type="compositionally biased region" description="Low complexity" evidence="7">
    <location>
        <begin position="302"/>
        <end position="316"/>
    </location>
</feature>
<dbReference type="PANTHER" id="PTHR30520">
    <property type="entry name" value="FORMATE TRANSPORTER-RELATED"/>
    <property type="match status" value="1"/>
</dbReference>
<dbReference type="FunFam" id="1.20.1080.10:FF:000011">
    <property type="entry name" value="Formate family transporter"/>
    <property type="match status" value="1"/>
</dbReference>
<evidence type="ECO:0000313" key="10">
    <source>
        <dbReference type="Proteomes" id="UP000027730"/>
    </source>
</evidence>
<evidence type="ECO:0000256" key="5">
    <source>
        <dbReference type="ARBA" id="ARBA00023136"/>
    </source>
</evidence>
<dbReference type="HOGENOM" id="CLU_036896_0_1_1"/>
<dbReference type="InterPro" id="IPR024002">
    <property type="entry name" value="For/NO2_transpt_CS"/>
</dbReference>
<keyword evidence="5 8" id="KW-0472">Membrane</keyword>
<protein>
    <submittedName>
        <fullName evidence="9">Formate/nitrate family transporter</fullName>
    </submittedName>
</protein>
<evidence type="ECO:0000256" key="2">
    <source>
        <dbReference type="ARBA" id="ARBA00022448"/>
    </source>
</evidence>
<evidence type="ECO:0000256" key="8">
    <source>
        <dbReference type="SAM" id="Phobius"/>
    </source>
</evidence>
<dbReference type="Pfam" id="PF01226">
    <property type="entry name" value="Form_Nir_trans"/>
    <property type="match status" value="1"/>
</dbReference>
<dbReference type="PROSITE" id="PS01006">
    <property type="entry name" value="FORMATE_NITRITE_TP_2"/>
    <property type="match status" value="1"/>
</dbReference>
<dbReference type="InterPro" id="IPR023271">
    <property type="entry name" value="Aquaporin-like"/>
</dbReference>
<sequence length="325" mass="35830">MFPDQTLPPAASEIPRQQQPLPVVHNAYTPKEAIEISSRTGAYKAHMRIDKTIISSFMAGCLLSFGGACYSIINTSSWLNENAPGIPRMLGALIFPFGLVVIVMTGADLCTGSFMYTSLAALHRRTSVLLMLRHWFLTFFGNLAGALFVSCVIIGYGGVFEAAAYKKELLTIATTKAVTPMWHQIFLKAIGANWLVCLACFLACCAREFFSKVTAIWWPVFAFVLLGLDHVVANMFYIPLAIFYHHPDITVGYYIWKSMIPAALGNIVGGSVFVAFVYWYLFLVGDSSEIVIDGDYWDVQSRSSISSSSDPVPQHSSNKDDGKMV</sequence>
<keyword evidence="10" id="KW-1185">Reference proteome</keyword>
<feature type="transmembrane region" description="Helical" evidence="8">
    <location>
        <begin position="216"/>
        <end position="238"/>
    </location>
</feature>
<evidence type="ECO:0000313" key="9">
    <source>
        <dbReference type="EMBL" id="KEQ70023.1"/>
    </source>
</evidence>
<dbReference type="Proteomes" id="UP000027730">
    <property type="component" value="Unassembled WGS sequence"/>
</dbReference>
<evidence type="ECO:0000256" key="6">
    <source>
        <dbReference type="ARBA" id="ARBA00049660"/>
    </source>
</evidence>
<dbReference type="PANTHER" id="PTHR30520:SF6">
    <property type="entry name" value="FORMATE_NITRATE FAMILY TRANSPORTER (EUROFUNG)"/>
    <property type="match status" value="1"/>
</dbReference>
<dbReference type="OrthoDB" id="4829at2759"/>
<dbReference type="GO" id="GO:0015707">
    <property type="term" value="P:nitrite transport"/>
    <property type="evidence" value="ECO:0007669"/>
    <property type="project" value="TreeGrafter"/>
</dbReference>
<dbReference type="RefSeq" id="XP_013424040.1">
    <property type="nucleotide sequence ID" value="XM_013568586.1"/>
</dbReference>
<feature type="transmembrane region" description="Helical" evidence="8">
    <location>
        <begin position="258"/>
        <end position="281"/>
    </location>
</feature>
<name>A0A074WAP6_9PEZI</name>
<feature type="region of interest" description="Disordered" evidence="7">
    <location>
        <begin position="302"/>
        <end position="325"/>
    </location>
</feature>
<gene>
    <name evidence="9" type="ORF">M436DRAFT_54554</name>
</gene>
<evidence type="ECO:0000256" key="3">
    <source>
        <dbReference type="ARBA" id="ARBA00022692"/>
    </source>
</evidence>
<reference evidence="9 10" key="1">
    <citation type="journal article" date="2014" name="BMC Genomics">
        <title>Genome sequencing of four Aureobasidium pullulans varieties: biotechnological potential, stress tolerance, and description of new species.</title>
        <authorList>
            <person name="Gostin Ar C."/>
            <person name="Ohm R.A."/>
            <person name="Kogej T."/>
            <person name="Sonjak S."/>
            <person name="Turk M."/>
            <person name="Zajc J."/>
            <person name="Zalar P."/>
            <person name="Grube M."/>
            <person name="Sun H."/>
            <person name="Han J."/>
            <person name="Sharma A."/>
            <person name="Chiniquy J."/>
            <person name="Ngan C.Y."/>
            <person name="Lipzen A."/>
            <person name="Barry K."/>
            <person name="Grigoriev I.V."/>
            <person name="Gunde-Cimerman N."/>
        </authorList>
    </citation>
    <scope>NUCLEOTIDE SEQUENCE [LARGE SCALE GENOMIC DNA]</scope>
    <source>
        <strain evidence="9 10">CBS 147.97</strain>
    </source>
</reference>
<proteinExistence type="inferred from homology"/>
<keyword evidence="3 8" id="KW-0812">Transmembrane</keyword>
<feature type="transmembrane region" description="Helical" evidence="8">
    <location>
        <begin position="185"/>
        <end position="204"/>
    </location>
</feature>
<dbReference type="EMBL" id="KL584719">
    <property type="protein sequence ID" value="KEQ70023.1"/>
    <property type="molecule type" value="Genomic_DNA"/>
</dbReference>
<accession>A0A074WAP6</accession>
<organism evidence="9 10">
    <name type="scientific">Aureobasidium namibiae CBS 147.97</name>
    <dbReference type="NCBI Taxonomy" id="1043004"/>
    <lineage>
        <taxon>Eukaryota</taxon>
        <taxon>Fungi</taxon>
        <taxon>Dikarya</taxon>
        <taxon>Ascomycota</taxon>
        <taxon>Pezizomycotina</taxon>
        <taxon>Dothideomycetes</taxon>
        <taxon>Dothideomycetidae</taxon>
        <taxon>Dothideales</taxon>
        <taxon>Saccotheciaceae</taxon>
        <taxon>Aureobasidium</taxon>
    </lineage>
</organism>
<keyword evidence="2" id="KW-0813">Transport</keyword>
<dbReference type="InterPro" id="IPR000292">
    <property type="entry name" value="For/NO2_transpt"/>
</dbReference>
<feature type="transmembrane region" description="Helical" evidence="8">
    <location>
        <begin position="134"/>
        <end position="159"/>
    </location>
</feature>
<dbReference type="AlphaFoldDB" id="A0A074WAP6"/>
<evidence type="ECO:0000256" key="4">
    <source>
        <dbReference type="ARBA" id="ARBA00022989"/>
    </source>
</evidence>
<comment type="similarity">
    <text evidence="6">Belongs to the FNT transporter (TC 1.A.16) family.</text>
</comment>
<feature type="transmembrane region" description="Helical" evidence="8">
    <location>
        <begin position="93"/>
        <end position="122"/>
    </location>
</feature>
<dbReference type="GeneID" id="25411975"/>
<comment type="subcellular location">
    <subcellularLocation>
        <location evidence="1">Membrane</location>
        <topology evidence="1">Multi-pass membrane protein</topology>
    </subcellularLocation>
</comment>
<feature type="transmembrane region" description="Helical" evidence="8">
    <location>
        <begin position="53"/>
        <end position="73"/>
    </location>
</feature>
<dbReference type="Gene3D" id="1.20.1080.10">
    <property type="entry name" value="Glycerol uptake facilitator protein"/>
    <property type="match status" value="1"/>
</dbReference>
<keyword evidence="4 8" id="KW-1133">Transmembrane helix</keyword>